<dbReference type="AlphaFoldDB" id="B0PC37"/>
<comment type="caution">
    <text evidence="1">The sequence shown here is derived from an EMBL/GenBank/DDBJ whole genome shotgun (WGS) entry which is preliminary data.</text>
</comment>
<organism evidence="1 2">
    <name type="scientific">Anaerotruncus colihominis DSM 17241</name>
    <dbReference type="NCBI Taxonomy" id="445972"/>
    <lineage>
        <taxon>Bacteria</taxon>
        <taxon>Bacillati</taxon>
        <taxon>Bacillota</taxon>
        <taxon>Clostridia</taxon>
        <taxon>Eubacteriales</taxon>
        <taxon>Oscillospiraceae</taxon>
        <taxon>Anaerotruncus</taxon>
    </lineage>
</organism>
<reference evidence="1" key="1">
    <citation type="submission" date="2007-11" db="EMBL/GenBank/DDBJ databases">
        <authorList>
            <person name="Fulton L."/>
            <person name="Clifton S."/>
            <person name="Fulton B."/>
            <person name="Xu J."/>
            <person name="Minx P."/>
            <person name="Pepin K.H."/>
            <person name="Johnson M."/>
            <person name="Thiruvilangam P."/>
            <person name="Bhonagiri V."/>
            <person name="Nash W.E."/>
            <person name="Mardis E.R."/>
            <person name="Wilson R.K."/>
        </authorList>
    </citation>
    <scope>NUCLEOTIDE SEQUENCE [LARGE SCALE GENOMIC DNA]</scope>
    <source>
        <strain evidence="1">DSM 17241</strain>
    </source>
</reference>
<protein>
    <submittedName>
        <fullName evidence="1">Uncharacterized protein</fullName>
    </submittedName>
</protein>
<accession>B0PC37</accession>
<dbReference type="Proteomes" id="UP000003803">
    <property type="component" value="Unassembled WGS sequence"/>
</dbReference>
<evidence type="ECO:0000313" key="1">
    <source>
        <dbReference type="EMBL" id="EDS10793.1"/>
    </source>
</evidence>
<dbReference type="HOGENOM" id="CLU_3148791_0_0_9"/>
<evidence type="ECO:0000313" key="2">
    <source>
        <dbReference type="Proteomes" id="UP000003803"/>
    </source>
</evidence>
<keyword evidence="2" id="KW-1185">Reference proteome</keyword>
<dbReference type="EMBL" id="ABGD02000019">
    <property type="protein sequence ID" value="EDS10793.1"/>
    <property type="molecule type" value="Genomic_DNA"/>
</dbReference>
<gene>
    <name evidence="1" type="ORF">ANACOL_02347</name>
</gene>
<sequence length="48" mass="5400">MFHTENSFRCTSIPPAFQGIHPHKIGSFSHIGLAFLENYAILIVVSDR</sequence>
<name>B0PC37_9FIRM</name>
<reference evidence="1" key="2">
    <citation type="submission" date="2013-09" db="EMBL/GenBank/DDBJ databases">
        <title>Draft genome sequence of Anaerotruncus colihominis(DSM 17241).</title>
        <authorList>
            <person name="Sudarsanam P."/>
            <person name="Ley R."/>
            <person name="Guruge J."/>
            <person name="Turnbaugh P.J."/>
            <person name="Mahowald M."/>
            <person name="Liep D."/>
            <person name="Gordon J."/>
        </authorList>
    </citation>
    <scope>NUCLEOTIDE SEQUENCE</scope>
    <source>
        <strain evidence="1">DSM 17241</strain>
    </source>
</reference>
<proteinExistence type="predicted"/>